<accession>A0AAE3H0N3</accession>
<evidence type="ECO:0000313" key="5">
    <source>
        <dbReference type="EMBL" id="MCP9762125.1"/>
    </source>
</evidence>
<keyword evidence="1" id="KW-0805">Transcription regulation</keyword>
<dbReference type="PROSITE" id="PS00041">
    <property type="entry name" value="HTH_ARAC_FAMILY_1"/>
    <property type="match status" value="1"/>
</dbReference>
<dbReference type="GO" id="GO:0003700">
    <property type="term" value="F:DNA-binding transcription factor activity"/>
    <property type="evidence" value="ECO:0007669"/>
    <property type="project" value="InterPro"/>
</dbReference>
<reference evidence="5 6" key="1">
    <citation type="submission" date="2018-11" db="EMBL/GenBank/DDBJ databases">
        <title>Novel bacteria species description.</title>
        <authorList>
            <person name="Han J.-H."/>
        </authorList>
    </citation>
    <scope>NUCLEOTIDE SEQUENCE [LARGE SCALE GENOMIC DNA]</scope>
    <source>
        <strain evidence="5 6">KCTC23259</strain>
    </source>
</reference>
<organism evidence="5 6">
    <name type="scientific">Lacihabitans soyangensis</name>
    <dbReference type="NCBI Taxonomy" id="869394"/>
    <lineage>
        <taxon>Bacteria</taxon>
        <taxon>Pseudomonadati</taxon>
        <taxon>Bacteroidota</taxon>
        <taxon>Cytophagia</taxon>
        <taxon>Cytophagales</taxon>
        <taxon>Leadbetterellaceae</taxon>
        <taxon>Lacihabitans</taxon>
    </lineage>
</organism>
<dbReference type="InterPro" id="IPR054015">
    <property type="entry name" value="ExsA-like_N"/>
</dbReference>
<name>A0AAE3H0N3_9BACT</name>
<dbReference type="InterPro" id="IPR018062">
    <property type="entry name" value="HTH_AraC-typ_CS"/>
</dbReference>
<keyword evidence="6" id="KW-1185">Reference proteome</keyword>
<feature type="domain" description="HTH araC/xylS-type" evidence="4">
    <location>
        <begin position="185"/>
        <end position="283"/>
    </location>
</feature>
<dbReference type="GO" id="GO:0043565">
    <property type="term" value="F:sequence-specific DNA binding"/>
    <property type="evidence" value="ECO:0007669"/>
    <property type="project" value="InterPro"/>
</dbReference>
<dbReference type="Gene3D" id="1.10.10.60">
    <property type="entry name" value="Homeodomain-like"/>
    <property type="match status" value="2"/>
</dbReference>
<dbReference type="InterPro" id="IPR018060">
    <property type="entry name" value="HTH_AraC"/>
</dbReference>
<keyword evidence="3" id="KW-0804">Transcription</keyword>
<comment type="caution">
    <text evidence="5">The sequence shown here is derived from an EMBL/GenBank/DDBJ whole genome shotgun (WGS) entry which is preliminary data.</text>
</comment>
<dbReference type="Pfam" id="PF12833">
    <property type="entry name" value="HTH_18"/>
    <property type="match status" value="1"/>
</dbReference>
<dbReference type="SUPFAM" id="SSF46689">
    <property type="entry name" value="Homeodomain-like"/>
    <property type="match status" value="2"/>
</dbReference>
<dbReference type="AlphaFoldDB" id="A0AAE3H0N3"/>
<evidence type="ECO:0000256" key="3">
    <source>
        <dbReference type="ARBA" id="ARBA00023163"/>
    </source>
</evidence>
<evidence type="ECO:0000256" key="2">
    <source>
        <dbReference type="ARBA" id="ARBA00023125"/>
    </source>
</evidence>
<dbReference type="RefSeq" id="WP_255035881.1">
    <property type="nucleotide sequence ID" value="NZ_RJUF01000006.1"/>
</dbReference>
<dbReference type="InterPro" id="IPR009057">
    <property type="entry name" value="Homeodomain-like_sf"/>
</dbReference>
<dbReference type="PANTHER" id="PTHR43280:SF2">
    <property type="entry name" value="HTH-TYPE TRANSCRIPTIONAL REGULATOR EXSA"/>
    <property type="match status" value="1"/>
</dbReference>
<dbReference type="PRINTS" id="PR00032">
    <property type="entry name" value="HTHARAC"/>
</dbReference>
<dbReference type="EMBL" id="RJUF01000006">
    <property type="protein sequence ID" value="MCP9762125.1"/>
    <property type="molecule type" value="Genomic_DNA"/>
</dbReference>
<evidence type="ECO:0000256" key="1">
    <source>
        <dbReference type="ARBA" id="ARBA00023015"/>
    </source>
</evidence>
<dbReference type="InterPro" id="IPR020449">
    <property type="entry name" value="Tscrpt_reg_AraC-type_HTH"/>
</dbReference>
<dbReference type="SMART" id="SM00342">
    <property type="entry name" value="HTH_ARAC"/>
    <property type="match status" value="1"/>
</dbReference>
<sequence>MLRIPSEIQAHQFESLKIQENTFVAYRSDVYPSKNDVFFEENAVIYVLEGDKIFSSSSSEVRVQKGDVLFVKRGYYLMSESINEAYKSLVFFFDEKILKEFVSQNLELFENTSAIDPNSSWLLTLKSNEAFGKYIESILPYFKSKTKYLNQFLKLKVQELLLHLLEFDPNNQLKNLLFSIYTGQKADLEYILNTFYLKPLNLDELAKLSGRSLSGFKREFQEIFGQSPGQWIKDKKLEHAAFLIKNKMGNIEEVAETVGYESVSHFIKSFKEKFGITPNKISK</sequence>
<dbReference type="Pfam" id="PF22200">
    <property type="entry name" value="ExsA_N"/>
    <property type="match status" value="1"/>
</dbReference>
<dbReference type="PANTHER" id="PTHR43280">
    <property type="entry name" value="ARAC-FAMILY TRANSCRIPTIONAL REGULATOR"/>
    <property type="match status" value="1"/>
</dbReference>
<proteinExistence type="predicted"/>
<evidence type="ECO:0000259" key="4">
    <source>
        <dbReference type="PROSITE" id="PS01124"/>
    </source>
</evidence>
<dbReference type="Proteomes" id="UP001204144">
    <property type="component" value="Unassembled WGS sequence"/>
</dbReference>
<gene>
    <name evidence="5" type="ORF">EGI31_04100</name>
</gene>
<evidence type="ECO:0000313" key="6">
    <source>
        <dbReference type="Proteomes" id="UP001204144"/>
    </source>
</evidence>
<protein>
    <submittedName>
        <fullName evidence="5">AraC family transcriptional regulator</fullName>
    </submittedName>
</protein>
<keyword evidence="2" id="KW-0238">DNA-binding</keyword>
<dbReference type="PROSITE" id="PS01124">
    <property type="entry name" value="HTH_ARAC_FAMILY_2"/>
    <property type="match status" value="1"/>
</dbReference>